<proteinExistence type="predicted"/>
<dbReference type="Proteomes" id="UP000265663">
    <property type="component" value="Unassembled WGS sequence"/>
</dbReference>
<keyword evidence="2" id="KW-1185">Reference proteome</keyword>
<gene>
    <name evidence="1" type="ORF">GMOD_00010088</name>
</gene>
<sequence length="125" mass="13035">MRGAAACSKLAYPCLHYGELGSLLRIRWLESMASSRAAAAQFMSCVEPTDPSKCLRSGSSPIAVSLACSAGRPQQPYDPGSATSAPQSLLSAIASIPLAVSIAGEHRRRKLQSLSKIAYASALPS</sequence>
<dbReference type="EMBL" id="KE747811">
    <property type="protein sequence ID" value="RMZ67721.1"/>
    <property type="molecule type" value="Genomic_DNA"/>
</dbReference>
<evidence type="ECO:0000313" key="1">
    <source>
        <dbReference type="EMBL" id="RMZ67721.1"/>
    </source>
</evidence>
<organism evidence="1 2">
    <name type="scientific">Pyrenophora seminiperda CCB06</name>
    <dbReference type="NCBI Taxonomy" id="1302712"/>
    <lineage>
        <taxon>Eukaryota</taxon>
        <taxon>Fungi</taxon>
        <taxon>Dikarya</taxon>
        <taxon>Ascomycota</taxon>
        <taxon>Pezizomycotina</taxon>
        <taxon>Dothideomycetes</taxon>
        <taxon>Pleosporomycetidae</taxon>
        <taxon>Pleosporales</taxon>
        <taxon>Pleosporineae</taxon>
        <taxon>Pleosporaceae</taxon>
        <taxon>Pyrenophora</taxon>
    </lineage>
</organism>
<evidence type="ECO:0000313" key="2">
    <source>
        <dbReference type="Proteomes" id="UP000265663"/>
    </source>
</evidence>
<protein>
    <submittedName>
        <fullName evidence="1">Uncharacterized protein</fullName>
    </submittedName>
</protein>
<dbReference type="AlphaFoldDB" id="A0A3M7LZT0"/>
<accession>A0A3M7LZT0</accession>
<reference evidence="1 2" key="1">
    <citation type="journal article" date="2014" name="PLoS ONE">
        <title>De novo Genome Assembly of the Fungal Plant Pathogen Pyrenophora semeniperda.</title>
        <authorList>
            <person name="Soliai M.M."/>
            <person name="Meyer S.E."/>
            <person name="Udall J.A."/>
            <person name="Elzinga D.E."/>
            <person name="Hermansen R.A."/>
            <person name="Bodily P.M."/>
            <person name="Hart A.A."/>
            <person name="Coleman C.E."/>
        </authorList>
    </citation>
    <scope>NUCLEOTIDE SEQUENCE [LARGE SCALE GENOMIC DNA]</scope>
    <source>
        <strain evidence="1 2">CCB06</strain>
        <tissue evidence="1">Mycelium</tissue>
    </source>
</reference>
<name>A0A3M7LZT0_9PLEO</name>